<organism evidence="1 2">
    <name type="scientific">Algoriphagus chordae</name>
    <dbReference type="NCBI Taxonomy" id="237019"/>
    <lineage>
        <taxon>Bacteria</taxon>
        <taxon>Pseudomonadati</taxon>
        <taxon>Bacteroidota</taxon>
        <taxon>Cytophagia</taxon>
        <taxon>Cytophagales</taxon>
        <taxon>Cyclobacteriaceae</taxon>
        <taxon>Algoriphagus</taxon>
    </lineage>
</organism>
<dbReference type="PANTHER" id="PTHR38009:SF1">
    <property type="entry name" value="CONSERVED HYPOTHETICAL PHAGE TAIL PROTEIN"/>
    <property type="match status" value="1"/>
</dbReference>
<gene>
    <name evidence="1" type="ORF">LV85_02204</name>
</gene>
<evidence type="ECO:0000313" key="2">
    <source>
        <dbReference type="Proteomes" id="UP000248882"/>
    </source>
</evidence>
<dbReference type="GO" id="GO:0005198">
    <property type="term" value="F:structural molecule activity"/>
    <property type="evidence" value="ECO:0007669"/>
    <property type="project" value="InterPro"/>
</dbReference>
<protein>
    <submittedName>
        <fullName evidence="1">Phage tail-like protein</fullName>
    </submittedName>
</protein>
<reference evidence="1 2" key="1">
    <citation type="submission" date="2018-06" db="EMBL/GenBank/DDBJ databases">
        <title>Genomic Encyclopedia of Archaeal and Bacterial Type Strains, Phase II (KMG-II): from individual species to whole genera.</title>
        <authorList>
            <person name="Goeker M."/>
        </authorList>
    </citation>
    <scope>NUCLEOTIDE SEQUENCE [LARGE SCALE GENOMIC DNA]</scope>
    <source>
        <strain evidence="1 2">DSM 19830</strain>
    </source>
</reference>
<dbReference type="InterPro" id="IPR010667">
    <property type="entry name" value="Phage_T4_Gp19"/>
</dbReference>
<dbReference type="RefSeq" id="WP_111319263.1">
    <property type="nucleotide sequence ID" value="NZ_QKZT01000008.1"/>
</dbReference>
<comment type="caution">
    <text evidence="1">The sequence shown here is derived from an EMBL/GenBank/DDBJ whole genome shotgun (WGS) entry which is preliminary data.</text>
</comment>
<sequence length="151" mass="16979">MTSESQNQPWPLPKFYFSISFESLNSAISFQEVSGLDTEPQTLEYRKGNNPQFSTINMPGIVKTGNIILKKGVFRNDNAFWNWYNALKMNIVKRETIVIKLLDESGSTTMTWTLSNAWPTKITGTDLNSEGSEIAIETLELAYEGLSISEA</sequence>
<accession>A0A2W7QUW3</accession>
<proteinExistence type="predicted"/>
<dbReference type="Proteomes" id="UP000248882">
    <property type="component" value="Unassembled WGS sequence"/>
</dbReference>
<dbReference type="NCBIfam" id="TIGR02241">
    <property type="entry name" value="conserved hypothetical phage tail region protein"/>
    <property type="match status" value="1"/>
</dbReference>
<dbReference type="PANTHER" id="PTHR38009">
    <property type="entry name" value="CONSERVED HYPOTHETICAL PHAGE TAIL PROTEIN"/>
    <property type="match status" value="1"/>
</dbReference>
<dbReference type="EMBL" id="QKZT01000008">
    <property type="protein sequence ID" value="PZX52054.1"/>
    <property type="molecule type" value="Genomic_DNA"/>
</dbReference>
<keyword evidence="2" id="KW-1185">Reference proteome</keyword>
<dbReference type="AlphaFoldDB" id="A0A2W7QUW3"/>
<evidence type="ECO:0000313" key="1">
    <source>
        <dbReference type="EMBL" id="PZX52054.1"/>
    </source>
</evidence>
<dbReference type="InterPro" id="IPR011747">
    <property type="entry name" value="CHP02241"/>
</dbReference>
<dbReference type="OrthoDB" id="73314at2"/>
<dbReference type="Pfam" id="PF06841">
    <property type="entry name" value="Phage_T4_gp19"/>
    <property type="match status" value="1"/>
</dbReference>
<name>A0A2W7QUW3_9BACT</name>